<dbReference type="RefSeq" id="WP_207275565.1">
    <property type="nucleotide sequence ID" value="NZ_JAFMPK010000044.1"/>
</dbReference>
<dbReference type="InterPro" id="IPR003709">
    <property type="entry name" value="VanY-like_core_dom"/>
</dbReference>
<dbReference type="SUPFAM" id="SSF55166">
    <property type="entry name" value="Hedgehog/DD-peptidase"/>
    <property type="match status" value="1"/>
</dbReference>
<dbReference type="InterPro" id="IPR052179">
    <property type="entry name" value="DD-CPase-like"/>
</dbReference>
<sequence length="278" mass="28004">MSRRASERGAGSVLVLGVIGTVLVLTTGLAALGAAQNSRGVAQTAADLGALAGATAFQAGLDPCAKASSAVVRNGARAASCRVEAAGAVRVEARRPVALPGGLSALGTARADARAGPRTGPAGEERAEGTTAVPGRAAALADAAARHANGRIPRHLLCELSFAADHRLRCDAAVAIERLDVAFRAAFGRGLAVRGSYRSYEAQVAVAASKGSLAAPPGTSNHGWGQAVDLGGGIQYFGTAEYAWMVANAGAYGWVRPGWAAPGGSKPEPWHWEYGTGA</sequence>
<keyword evidence="3" id="KW-0645">Protease</keyword>
<dbReference type="NCBIfam" id="TIGR03816">
    <property type="entry name" value="tadE_like_DECH"/>
    <property type="match status" value="1"/>
</dbReference>
<gene>
    <name evidence="3" type="ORF">J0911_11365</name>
</gene>
<organism evidence="3 4">
    <name type="scientific">Myceligenerans salitolerans</name>
    <dbReference type="NCBI Taxonomy" id="1230528"/>
    <lineage>
        <taxon>Bacteria</taxon>
        <taxon>Bacillati</taxon>
        <taxon>Actinomycetota</taxon>
        <taxon>Actinomycetes</taxon>
        <taxon>Micrococcales</taxon>
        <taxon>Promicromonosporaceae</taxon>
        <taxon>Myceligenerans</taxon>
    </lineage>
</organism>
<evidence type="ECO:0000313" key="3">
    <source>
        <dbReference type="EMBL" id="MBO0609623.1"/>
    </source>
</evidence>
<accession>A0ABS3I9I5</accession>
<comment type="caution">
    <text evidence="3">The sequence shown here is derived from an EMBL/GenBank/DDBJ whole genome shotgun (WGS) entry which is preliminary data.</text>
</comment>
<feature type="domain" description="D-alanyl-D-alanine carboxypeptidase-like core" evidence="2">
    <location>
        <begin position="166"/>
        <end position="274"/>
    </location>
</feature>
<dbReference type="InterPro" id="IPR009045">
    <property type="entry name" value="Zn_M74/Hedgehog-like"/>
</dbReference>
<dbReference type="Gene3D" id="3.30.1380.10">
    <property type="match status" value="1"/>
</dbReference>
<dbReference type="Proteomes" id="UP000664617">
    <property type="component" value="Unassembled WGS sequence"/>
</dbReference>
<keyword evidence="3" id="KW-0378">Hydrolase</keyword>
<proteinExistence type="predicted"/>
<reference evidence="4" key="2">
    <citation type="submission" date="2023-07" db="EMBL/GenBank/DDBJ databases">
        <title>Myceligenerans salitolerans sp. nov., a halotolerant actinomycete isolated from a salt lake in Xinjiang, China.</title>
        <authorList>
            <person name="Guan T."/>
        </authorList>
    </citation>
    <scope>NUCLEOTIDE SEQUENCE [LARGE SCALE GENOMIC DNA]</scope>
    <source>
        <strain evidence="4">XHU 5031</strain>
    </source>
</reference>
<evidence type="ECO:0000259" key="2">
    <source>
        <dbReference type="Pfam" id="PF02557"/>
    </source>
</evidence>
<name>A0ABS3I9I5_9MICO</name>
<dbReference type="EMBL" id="JAFMPK010000044">
    <property type="protein sequence ID" value="MBO0609623.1"/>
    <property type="molecule type" value="Genomic_DNA"/>
</dbReference>
<dbReference type="PANTHER" id="PTHR34385">
    <property type="entry name" value="D-ALANYL-D-ALANINE CARBOXYPEPTIDASE"/>
    <property type="match status" value="1"/>
</dbReference>
<dbReference type="Pfam" id="PF02557">
    <property type="entry name" value="VanY"/>
    <property type="match status" value="1"/>
</dbReference>
<dbReference type="InterPro" id="IPR021202">
    <property type="entry name" value="Rv3654c-like"/>
</dbReference>
<keyword evidence="4" id="KW-1185">Reference proteome</keyword>
<reference evidence="3 4" key="1">
    <citation type="submission" date="2021-03" db="EMBL/GenBank/DDBJ databases">
        <authorList>
            <person name="Xin L."/>
        </authorList>
    </citation>
    <scope>NUCLEOTIDE SEQUENCE [LARGE SCALE GENOMIC DNA]</scope>
    <source>
        <strain evidence="3 4">XHU 5031</strain>
    </source>
</reference>
<dbReference type="PANTHER" id="PTHR34385:SF1">
    <property type="entry name" value="PEPTIDOGLYCAN L-ALANYL-D-GLUTAMATE ENDOPEPTIDASE CWLK"/>
    <property type="match status" value="1"/>
</dbReference>
<dbReference type="GO" id="GO:0004180">
    <property type="term" value="F:carboxypeptidase activity"/>
    <property type="evidence" value="ECO:0007669"/>
    <property type="project" value="UniProtKB-KW"/>
</dbReference>
<dbReference type="CDD" id="cd14814">
    <property type="entry name" value="Peptidase_M15"/>
    <property type="match status" value="1"/>
</dbReference>
<keyword evidence="3" id="KW-0121">Carboxypeptidase</keyword>
<evidence type="ECO:0000313" key="4">
    <source>
        <dbReference type="Proteomes" id="UP000664617"/>
    </source>
</evidence>
<protein>
    <submittedName>
        <fullName evidence="3">D-alanyl-D-alanine carboxypeptidase family protein</fullName>
    </submittedName>
</protein>
<evidence type="ECO:0000256" key="1">
    <source>
        <dbReference type="SAM" id="MobiDB-lite"/>
    </source>
</evidence>
<feature type="region of interest" description="Disordered" evidence="1">
    <location>
        <begin position="110"/>
        <end position="133"/>
    </location>
</feature>